<keyword evidence="1" id="KW-0472">Membrane</keyword>
<reference evidence="3" key="1">
    <citation type="submission" date="2017-05" db="EMBL/GenBank/DDBJ databases">
        <authorList>
            <person name="Barney B.M."/>
        </authorList>
    </citation>
    <scope>NUCLEOTIDE SEQUENCE [LARGE SCALE GENOMIC DNA]</scope>
    <source>
        <strain evidence="3">PSBB022</strain>
    </source>
</reference>
<evidence type="ECO:0000256" key="1">
    <source>
        <dbReference type="SAM" id="Phobius"/>
    </source>
</evidence>
<feature type="transmembrane region" description="Helical" evidence="1">
    <location>
        <begin position="39"/>
        <end position="58"/>
    </location>
</feature>
<dbReference type="EMBL" id="NHNI01000002">
    <property type="protein sequence ID" value="OZY84395.1"/>
    <property type="molecule type" value="Genomic_DNA"/>
</dbReference>
<keyword evidence="3" id="KW-1185">Reference proteome</keyword>
<sequence>MFRQSLIASLQANFYDARHLHCAGLLNVRLYLPLICSPFASPAWMSLVGYLAAVFLIYQKGLL</sequence>
<protein>
    <submittedName>
        <fullName evidence="2">Uncharacterized protein</fullName>
    </submittedName>
</protein>
<proteinExistence type="predicted"/>
<keyword evidence="1" id="KW-1133">Transmembrane helix</keyword>
<dbReference type="AlphaFoldDB" id="A0A266Q3G6"/>
<evidence type="ECO:0000313" key="3">
    <source>
        <dbReference type="Proteomes" id="UP000216101"/>
    </source>
</evidence>
<comment type="caution">
    <text evidence="2">The sequence shown here is derived from an EMBL/GenBank/DDBJ whole genome shotgun (WGS) entry which is preliminary data.</text>
</comment>
<name>A0A266Q3G6_9GAMM</name>
<evidence type="ECO:0000313" key="2">
    <source>
        <dbReference type="EMBL" id="OZY84395.1"/>
    </source>
</evidence>
<organism evidence="2 3">
    <name type="scientific">Cellvibrio mixtus</name>
    <dbReference type="NCBI Taxonomy" id="39650"/>
    <lineage>
        <taxon>Bacteria</taxon>
        <taxon>Pseudomonadati</taxon>
        <taxon>Pseudomonadota</taxon>
        <taxon>Gammaproteobacteria</taxon>
        <taxon>Cellvibrionales</taxon>
        <taxon>Cellvibrionaceae</taxon>
        <taxon>Cellvibrio</taxon>
    </lineage>
</organism>
<gene>
    <name evidence="2" type="ORF">CBP51_14385</name>
</gene>
<keyword evidence="1" id="KW-0812">Transmembrane</keyword>
<accession>A0A266Q3G6</accession>
<dbReference type="Proteomes" id="UP000216101">
    <property type="component" value="Unassembled WGS sequence"/>
</dbReference>